<evidence type="ECO:0000256" key="1">
    <source>
        <dbReference type="SAM" id="MobiDB-lite"/>
    </source>
</evidence>
<dbReference type="OrthoDB" id="268682at2759"/>
<comment type="caution">
    <text evidence="3">The sequence shown here is derived from an EMBL/GenBank/DDBJ whole genome shotgun (WGS) entry which is preliminary data.</text>
</comment>
<organism evidence="3 4">
    <name type="scientific">Strigomonas culicis</name>
    <dbReference type="NCBI Taxonomy" id="28005"/>
    <lineage>
        <taxon>Eukaryota</taxon>
        <taxon>Discoba</taxon>
        <taxon>Euglenozoa</taxon>
        <taxon>Kinetoplastea</taxon>
        <taxon>Metakinetoplastina</taxon>
        <taxon>Trypanosomatida</taxon>
        <taxon>Trypanosomatidae</taxon>
        <taxon>Strigomonadinae</taxon>
        <taxon>Strigomonas</taxon>
    </lineage>
</organism>
<reference evidence="3 4" key="1">
    <citation type="journal article" date="2013" name="PLoS ONE">
        <title>Predicting the Proteins of Angomonas deanei, Strigomonas culicis and Their Respective Endosymbionts Reveals New Aspects of the Trypanosomatidae Family.</title>
        <authorList>
            <person name="Motta M.C."/>
            <person name="Martins A.C."/>
            <person name="de Souza S.S."/>
            <person name="Catta-Preta C.M."/>
            <person name="Silva R."/>
            <person name="Klein C.C."/>
            <person name="de Almeida L.G."/>
            <person name="de Lima Cunha O."/>
            <person name="Ciapina L.P."/>
            <person name="Brocchi M."/>
            <person name="Colabardini A.C."/>
            <person name="de Araujo Lima B."/>
            <person name="Machado C.R."/>
            <person name="de Almeida Soares C.M."/>
            <person name="Probst C.M."/>
            <person name="de Menezes C.B."/>
            <person name="Thompson C.E."/>
            <person name="Bartholomeu D.C."/>
            <person name="Gradia D.F."/>
            <person name="Pavoni D.P."/>
            <person name="Grisard E.C."/>
            <person name="Fantinatti-Garboggini F."/>
            <person name="Marchini F.K."/>
            <person name="Rodrigues-Luiz G.F."/>
            <person name="Wagner G."/>
            <person name="Goldman G.H."/>
            <person name="Fietto J.L."/>
            <person name="Elias M.C."/>
            <person name="Goldman M.H."/>
            <person name="Sagot M.F."/>
            <person name="Pereira M."/>
            <person name="Stoco P.H."/>
            <person name="de Mendonca-Neto R.P."/>
            <person name="Teixeira S.M."/>
            <person name="Maciel T.E."/>
            <person name="de Oliveira Mendes T.A."/>
            <person name="Urmenyi T.P."/>
            <person name="de Souza W."/>
            <person name="Schenkman S."/>
            <person name="de Vasconcelos A.T."/>
        </authorList>
    </citation>
    <scope>NUCLEOTIDE SEQUENCE [LARGE SCALE GENOMIC DNA]</scope>
</reference>
<dbReference type="AlphaFoldDB" id="S9V497"/>
<keyword evidence="4" id="KW-1185">Reference proteome</keyword>
<evidence type="ECO:0000313" key="3">
    <source>
        <dbReference type="EMBL" id="EPY35713.1"/>
    </source>
</evidence>
<feature type="transmembrane region" description="Helical" evidence="2">
    <location>
        <begin position="198"/>
        <end position="215"/>
    </location>
</feature>
<evidence type="ECO:0000313" key="4">
    <source>
        <dbReference type="Proteomes" id="UP000015354"/>
    </source>
</evidence>
<feature type="compositionally biased region" description="Polar residues" evidence="1">
    <location>
        <begin position="1"/>
        <end position="10"/>
    </location>
</feature>
<protein>
    <submittedName>
        <fullName evidence="3">Uncharacterized protein</fullName>
    </submittedName>
</protein>
<gene>
    <name evidence="3" type="ORF">STCU_00961</name>
</gene>
<feature type="region of interest" description="Disordered" evidence="1">
    <location>
        <begin position="1"/>
        <end position="25"/>
    </location>
</feature>
<keyword evidence="2" id="KW-1133">Transmembrane helix</keyword>
<proteinExistence type="predicted"/>
<keyword evidence="2" id="KW-0812">Transmembrane</keyword>
<keyword evidence="2" id="KW-0472">Membrane</keyword>
<feature type="transmembrane region" description="Helical" evidence="2">
    <location>
        <begin position="139"/>
        <end position="164"/>
    </location>
</feature>
<sequence length="363" mass="41929">MFNRSPNQAIARSEGHNVETPKTAIEQENAAPYRMSLWWNYIDPHRHRGGRPVVDVSAPLNVLDETHQARKFGTQKVAFGHISLNEFTGTYEEVPYAESHHTSEIVRMWIIGWNVWFINYTLARNTSSFMSPQPRLRGAFTLALLLGWVRINIAATIGAAGYFYSYEYLYTHGPPGFRIRDPTPNGWKLAWQDGQECYLARAAASVFPALGYAFFMGRWKKSAFWFLMTVAAGEYYEYARRNVMSGTRLFYSYQANKELQRQAAWGSLAPDLRHRVDPDTNRSASVAQFRYLRLTSGPLQDTIWNNIPHENLPLHRTGKMVPNPYFNWQKAPQNYNDKPYKVKNDLWQLPQVLDSRMRSGAMD</sequence>
<name>S9V497_9TRYP</name>
<evidence type="ECO:0000256" key="2">
    <source>
        <dbReference type="SAM" id="Phobius"/>
    </source>
</evidence>
<dbReference type="Proteomes" id="UP000015354">
    <property type="component" value="Unassembled WGS sequence"/>
</dbReference>
<accession>S9V497</accession>
<dbReference type="EMBL" id="ATMH01000961">
    <property type="protein sequence ID" value="EPY35713.1"/>
    <property type="molecule type" value="Genomic_DNA"/>
</dbReference>